<keyword evidence="2" id="KW-0804">Transcription</keyword>
<name>A0AAD8RG10_LOLMU</name>
<accession>A0AAD8RG10</accession>
<comment type="similarity">
    <text evidence="1">Belongs to the mTERF family.</text>
</comment>
<evidence type="ECO:0000313" key="5">
    <source>
        <dbReference type="EMBL" id="KAK1620948.1"/>
    </source>
</evidence>
<gene>
    <name evidence="5" type="ORF">QYE76_026465</name>
</gene>
<comment type="caution">
    <text evidence="5">The sequence shown here is derived from an EMBL/GenBank/DDBJ whole genome shotgun (WGS) entry which is preliminary data.</text>
</comment>
<proteinExistence type="inferred from homology"/>
<feature type="region of interest" description="Disordered" evidence="4">
    <location>
        <begin position="616"/>
        <end position="638"/>
    </location>
</feature>
<keyword evidence="2" id="KW-0806">Transcription termination</keyword>
<dbReference type="FunFam" id="1.25.70.10:FF:000016">
    <property type="entry name" value="Mitochondrial transcription termination factor-like"/>
    <property type="match status" value="1"/>
</dbReference>
<keyword evidence="2" id="KW-0805">Transcription regulation</keyword>
<dbReference type="FunFam" id="1.25.70.10:FF:000001">
    <property type="entry name" value="Mitochondrial transcription termination factor-like"/>
    <property type="match status" value="1"/>
</dbReference>
<dbReference type="InterPro" id="IPR003690">
    <property type="entry name" value="MTERF"/>
</dbReference>
<sequence length="658" mass="72862">MLRLRSCILTRLLYSPSCASPITPLHRLLSAAAADPSPAFAVEQYLVDTCGLTRPQALKASAKLAHLKSPSKPDAVLAFLADLGLSSAEVAAAVAGDPQLLCADVDKTLAPVVAELTGHGLSRTEVARLVSLGRTIFRCRSIVSNLPYYLSLFRSYENLQQLLKQTPELLGCSLEKVVKPNVAFLRECGLGDCILSKVHLSMPRILSANPERLPAMVACAEGLGVPRGSPMFRHVLYAVAMVGEDKVTAKVDYLKRTFRWSDAEVGVVACKTPQLLSRSKDTLHRLSEFFISELGLEPTYIAHRSVALTFSLESRLKPRYYAVKFLKKNGLVNSFPSYSTIFHLTDKVFVESKTSMRLMATLDRSCIPAAGSVGRKVALLAPELLDWSDIKFLPLDPLDGTLHAAAAAAVGCRHARPAGLLTYPYPLFFLRHLSHIPSPPTSLSGCSRPKPRVRRRAVPRRHLRPHPAPSPQGLRQALPPQVPLQARCRAGLPRRHRPLQCRHRRRRRRGPQVALHRRGQDPSPSRCRAHRPRPLACSGRAPCLARPPHLPQYIPRIQPTLLPIVLRIQPQPPQVTQPEQQFPRMQPGEGGQTQCRISAGVRARRLHPVQGAPLHFTHTFHQPRPPPCDGGVRRRPRRTPWISDVQARAIRRGNGRRG</sequence>
<evidence type="ECO:0000256" key="2">
    <source>
        <dbReference type="ARBA" id="ARBA00022472"/>
    </source>
</evidence>
<evidence type="ECO:0000313" key="6">
    <source>
        <dbReference type="Proteomes" id="UP001231189"/>
    </source>
</evidence>
<feature type="region of interest" description="Disordered" evidence="4">
    <location>
        <begin position="574"/>
        <end position="593"/>
    </location>
</feature>
<dbReference type="GO" id="GO:0003676">
    <property type="term" value="F:nucleic acid binding"/>
    <property type="evidence" value="ECO:0007669"/>
    <property type="project" value="InterPro"/>
</dbReference>
<keyword evidence="3" id="KW-0809">Transit peptide</keyword>
<evidence type="ECO:0000256" key="1">
    <source>
        <dbReference type="ARBA" id="ARBA00007692"/>
    </source>
</evidence>
<protein>
    <submittedName>
        <fullName evidence="5">Uncharacterized protein</fullName>
    </submittedName>
</protein>
<dbReference type="EMBL" id="JAUUTY010000006">
    <property type="protein sequence ID" value="KAK1620948.1"/>
    <property type="molecule type" value="Genomic_DNA"/>
</dbReference>
<dbReference type="Proteomes" id="UP001231189">
    <property type="component" value="Unassembled WGS sequence"/>
</dbReference>
<feature type="compositionally biased region" description="Basic residues" evidence="4">
    <location>
        <begin position="492"/>
        <end position="510"/>
    </location>
</feature>
<dbReference type="Pfam" id="PF02536">
    <property type="entry name" value="mTERF"/>
    <property type="match status" value="1"/>
</dbReference>
<dbReference type="AlphaFoldDB" id="A0AAD8RG10"/>
<reference evidence="5" key="1">
    <citation type="submission" date="2023-07" db="EMBL/GenBank/DDBJ databases">
        <title>A chromosome-level genome assembly of Lolium multiflorum.</title>
        <authorList>
            <person name="Chen Y."/>
            <person name="Copetti D."/>
            <person name="Kolliker R."/>
            <person name="Studer B."/>
        </authorList>
    </citation>
    <scope>NUCLEOTIDE SEQUENCE</scope>
    <source>
        <strain evidence="5">02402/16</strain>
        <tissue evidence="5">Leaf</tissue>
    </source>
</reference>
<evidence type="ECO:0000256" key="4">
    <source>
        <dbReference type="SAM" id="MobiDB-lite"/>
    </source>
</evidence>
<dbReference type="GO" id="GO:0006353">
    <property type="term" value="P:DNA-templated transcription termination"/>
    <property type="evidence" value="ECO:0007669"/>
    <property type="project" value="UniProtKB-KW"/>
</dbReference>
<feature type="region of interest" description="Disordered" evidence="4">
    <location>
        <begin position="438"/>
        <end position="533"/>
    </location>
</feature>
<feature type="compositionally biased region" description="Basic residues" evidence="4">
    <location>
        <begin position="449"/>
        <end position="465"/>
    </location>
</feature>
<dbReference type="InterPro" id="IPR038538">
    <property type="entry name" value="MTERF_sf"/>
</dbReference>
<keyword evidence="6" id="KW-1185">Reference proteome</keyword>
<dbReference type="SMART" id="SM00733">
    <property type="entry name" value="Mterf"/>
    <property type="match status" value="5"/>
</dbReference>
<dbReference type="PANTHER" id="PTHR13068">
    <property type="entry name" value="CGI-12 PROTEIN-RELATED"/>
    <property type="match status" value="1"/>
</dbReference>
<organism evidence="5 6">
    <name type="scientific">Lolium multiflorum</name>
    <name type="common">Italian ryegrass</name>
    <name type="synonym">Lolium perenne subsp. multiflorum</name>
    <dbReference type="NCBI Taxonomy" id="4521"/>
    <lineage>
        <taxon>Eukaryota</taxon>
        <taxon>Viridiplantae</taxon>
        <taxon>Streptophyta</taxon>
        <taxon>Embryophyta</taxon>
        <taxon>Tracheophyta</taxon>
        <taxon>Spermatophyta</taxon>
        <taxon>Magnoliopsida</taxon>
        <taxon>Liliopsida</taxon>
        <taxon>Poales</taxon>
        <taxon>Poaceae</taxon>
        <taxon>BOP clade</taxon>
        <taxon>Pooideae</taxon>
        <taxon>Poodae</taxon>
        <taxon>Poeae</taxon>
        <taxon>Poeae Chloroplast Group 2 (Poeae type)</taxon>
        <taxon>Loliodinae</taxon>
        <taxon>Loliinae</taxon>
        <taxon>Lolium</taxon>
    </lineage>
</organism>
<dbReference type="Gene3D" id="1.25.70.10">
    <property type="entry name" value="Transcription termination factor 3, mitochondrial"/>
    <property type="match status" value="1"/>
</dbReference>
<evidence type="ECO:0000256" key="3">
    <source>
        <dbReference type="ARBA" id="ARBA00022946"/>
    </source>
</evidence>
<dbReference type="PANTHER" id="PTHR13068:SF111">
    <property type="match status" value="1"/>
</dbReference>